<comment type="similarity">
    <text evidence="2">Belongs to the AB hydrolase superfamily. Epoxide hydrolase family.</text>
</comment>
<protein>
    <recommendedName>
        <fullName evidence="3">AB hydrolase-1 domain-containing protein</fullName>
    </recommendedName>
</protein>
<evidence type="ECO:0000256" key="1">
    <source>
        <dbReference type="ARBA" id="ARBA00022801"/>
    </source>
</evidence>
<feature type="non-terminal residue" evidence="5">
    <location>
        <position position="61"/>
    </location>
</feature>
<dbReference type="InterPro" id="IPR029058">
    <property type="entry name" value="AB_hydrolase_fold"/>
</dbReference>
<dbReference type="Gene3D" id="3.40.50.1820">
    <property type="entry name" value="alpha/beta hydrolase"/>
    <property type="match status" value="1"/>
</dbReference>
<comment type="caution">
    <text evidence="5">The sequence shown here is derived from an EMBL/GenBank/DDBJ whole genome shotgun (WGS) entry which is preliminary data.</text>
</comment>
<evidence type="ECO:0000313" key="5">
    <source>
        <dbReference type="EMBL" id="MCL7050931.1"/>
    </source>
</evidence>
<dbReference type="AlphaFoldDB" id="A0AA41W0H1"/>
<dbReference type="InterPro" id="IPR000073">
    <property type="entry name" value="AB_hydrolase_1"/>
</dbReference>
<dbReference type="PRINTS" id="PR00412">
    <property type="entry name" value="EPOXHYDRLASE"/>
</dbReference>
<accession>A0AA41W0H1</accession>
<evidence type="ECO:0000313" key="4">
    <source>
        <dbReference type="EMBL" id="MCL7043279.1"/>
    </source>
</evidence>
<evidence type="ECO:0000313" key="6">
    <source>
        <dbReference type="Proteomes" id="UP001177140"/>
    </source>
</evidence>
<keyword evidence="6" id="KW-1185">Reference proteome</keyword>
<dbReference type="SUPFAM" id="SSF53474">
    <property type="entry name" value="alpha/beta-Hydrolases"/>
    <property type="match status" value="1"/>
</dbReference>
<sequence length="61" mass="7003">VFVVGHDWGATIAWALCLYRPDRVKALVNMSIAFTPRNPSAKPTDRLRAAFGNEYYMIRFQ</sequence>
<feature type="non-terminal residue" evidence="5">
    <location>
        <position position="1"/>
    </location>
</feature>
<dbReference type="EMBL" id="JAJJMA010333305">
    <property type="protein sequence ID" value="MCL7050931.1"/>
    <property type="molecule type" value="Genomic_DNA"/>
</dbReference>
<dbReference type="EMBL" id="JAJJMA010244881">
    <property type="protein sequence ID" value="MCL7043279.1"/>
    <property type="molecule type" value="Genomic_DNA"/>
</dbReference>
<dbReference type="Pfam" id="PF00561">
    <property type="entry name" value="Abhydrolase_1"/>
    <property type="match status" value="1"/>
</dbReference>
<evidence type="ECO:0000259" key="3">
    <source>
        <dbReference type="Pfam" id="PF00561"/>
    </source>
</evidence>
<proteinExistence type="inferred from homology"/>
<keyword evidence="1" id="KW-0378">Hydrolase</keyword>
<dbReference type="GO" id="GO:0016787">
    <property type="term" value="F:hydrolase activity"/>
    <property type="evidence" value="ECO:0007669"/>
    <property type="project" value="UniProtKB-KW"/>
</dbReference>
<name>A0AA41W0H1_PAPNU</name>
<dbReference type="InterPro" id="IPR000639">
    <property type="entry name" value="Epox_hydrolase-like"/>
</dbReference>
<organism evidence="5 6">
    <name type="scientific">Papaver nudicaule</name>
    <name type="common">Iceland poppy</name>
    <dbReference type="NCBI Taxonomy" id="74823"/>
    <lineage>
        <taxon>Eukaryota</taxon>
        <taxon>Viridiplantae</taxon>
        <taxon>Streptophyta</taxon>
        <taxon>Embryophyta</taxon>
        <taxon>Tracheophyta</taxon>
        <taxon>Spermatophyta</taxon>
        <taxon>Magnoliopsida</taxon>
        <taxon>Ranunculales</taxon>
        <taxon>Papaveraceae</taxon>
        <taxon>Papaveroideae</taxon>
        <taxon>Papaver</taxon>
    </lineage>
</organism>
<gene>
    <name evidence="5" type="ORF">MKW94_009494</name>
    <name evidence="4" type="ORF">MKW94_010609</name>
</gene>
<feature type="domain" description="AB hydrolase-1" evidence="3">
    <location>
        <begin position="2"/>
        <end position="45"/>
    </location>
</feature>
<dbReference type="PANTHER" id="PTHR43329">
    <property type="entry name" value="EPOXIDE HYDROLASE"/>
    <property type="match status" value="1"/>
</dbReference>
<reference evidence="5" key="1">
    <citation type="submission" date="2022-03" db="EMBL/GenBank/DDBJ databases">
        <title>A functionally conserved STORR gene fusion in Papaver species that diverged 16.8 million years ago.</title>
        <authorList>
            <person name="Catania T."/>
        </authorList>
    </citation>
    <scope>NUCLEOTIDE SEQUENCE</scope>
    <source>
        <strain evidence="5">S-191538</strain>
    </source>
</reference>
<evidence type="ECO:0000256" key="2">
    <source>
        <dbReference type="ARBA" id="ARBA00038334"/>
    </source>
</evidence>
<dbReference type="Proteomes" id="UP001177140">
    <property type="component" value="Unassembled WGS sequence"/>
</dbReference>